<evidence type="ECO:0000313" key="9">
    <source>
        <dbReference type="Proteomes" id="UP001418222"/>
    </source>
</evidence>
<keyword evidence="9" id="KW-1185">Reference proteome</keyword>
<dbReference type="Proteomes" id="UP001418222">
    <property type="component" value="Unassembled WGS sequence"/>
</dbReference>
<evidence type="ECO:0000256" key="5">
    <source>
        <dbReference type="ARBA" id="ARBA00023242"/>
    </source>
</evidence>
<gene>
    <name evidence="8" type="primary">MBD10</name>
    <name evidence="8" type="ORF">KSP39_PZI016827</name>
</gene>
<dbReference type="GO" id="GO:0003677">
    <property type="term" value="F:DNA binding"/>
    <property type="evidence" value="ECO:0007669"/>
    <property type="project" value="UniProtKB-KW"/>
</dbReference>
<comment type="caution">
    <text evidence="8">The sequence shown here is derived from an EMBL/GenBank/DDBJ whole genome shotgun (WGS) entry which is preliminary data.</text>
</comment>
<feature type="compositionally biased region" description="Basic and acidic residues" evidence="6">
    <location>
        <begin position="281"/>
        <end position="299"/>
    </location>
</feature>
<organism evidence="8 9">
    <name type="scientific">Platanthera zijinensis</name>
    <dbReference type="NCBI Taxonomy" id="2320716"/>
    <lineage>
        <taxon>Eukaryota</taxon>
        <taxon>Viridiplantae</taxon>
        <taxon>Streptophyta</taxon>
        <taxon>Embryophyta</taxon>
        <taxon>Tracheophyta</taxon>
        <taxon>Spermatophyta</taxon>
        <taxon>Magnoliopsida</taxon>
        <taxon>Liliopsida</taxon>
        <taxon>Asparagales</taxon>
        <taxon>Orchidaceae</taxon>
        <taxon>Orchidoideae</taxon>
        <taxon>Orchideae</taxon>
        <taxon>Orchidinae</taxon>
        <taxon>Platanthera</taxon>
    </lineage>
</organism>
<dbReference type="PROSITE" id="PS50982">
    <property type="entry name" value="MBD"/>
    <property type="match status" value="1"/>
</dbReference>
<accession>A0AAP0B672</accession>
<dbReference type="Gene3D" id="3.30.890.10">
    <property type="entry name" value="Methyl-cpg-binding Protein 2, Chain A"/>
    <property type="match status" value="1"/>
</dbReference>
<reference evidence="8 9" key="1">
    <citation type="journal article" date="2022" name="Nat. Plants">
        <title>Genomes of leafy and leafless Platanthera orchids illuminate the evolution of mycoheterotrophy.</title>
        <authorList>
            <person name="Li M.H."/>
            <person name="Liu K.W."/>
            <person name="Li Z."/>
            <person name="Lu H.C."/>
            <person name="Ye Q.L."/>
            <person name="Zhang D."/>
            <person name="Wang J.Y."/>
            <person name="Li Y.F."/>
            <person name="Zhong Z.M."/>
            <person name="Liu X."/>
            <person name="Yu X."/>
            <person name="Liu D.K."/>
            <person name="Tu X.D."/>
            <person name="Liu B."/>
            <person name="Hao Y."/>
            <person name="Liao X.Y."/>
            <person name="Jiang Y.T."/>
            <person name="Sun W.H."/>
            <person name="Chen J."/>
            <person name="Chen Y.Q."/>
            <person name="Ai Y."/>
            <person name="Zhai J.W."/>
            <person name="Wu S.S."/>
            <person name="Zhou Z."/>
            <person name="Hsiao Y.Y."/>
            <person name="Wu W.L."/>
            <person name="Chen Y.Y."/>
            <person name="Lin Y.F."/>
            <person name="Hsu J.L."/>
            <person name="Li C.Y."/>
            <person name="Wang Z.W."/>
            <person name="Zhao X."/>
            <person name="Zhong W.Y."/>
            <person name="Ma X.K."/>
            <person name="Ma L."/>
            <person name="Huang J."/>
            <person name="Chen G.Z."/>
            <person name="Huang M.Z."/>
            <person name="Huang L."/>
            <person name="Peng D.H."/>
            <person name="Luo Y.B."/>
            <person name="Zou S.Q."/>
            <person name="Chen S.P."/>
            <person name="Lan S."/>
            <person name="Tsai W.C."/>
            <person name="Van de Peer Y."/>
            <person name="Liu Z.J."/>
        </authorList>
    </citation>
    <scope>NUCLEOTIDE SEQUENCE [LARGE SCALE GENOMIC DNA]</scope>
    <source>
        <strain evidence="8">Lor287</strain>
    </source>
</reference>
<feature type="domain" description="MBD" evidence="7">
    <location>
        <begin position="11"/>
        <end position="80"/>
    </location>
</feature>
<evidence type="ECO:0000256" key="3">
    <source>
        <dbReference type="ARBA" id="ARBA00023125"/>
    </source>
</evidence>
<keyword evidence="3" id="KW-0238">DNA-binding</keyword>
<feature type="compositionally biased region" description="Basic and acidic residues" evidence="6">
    <location>
        <begin position="120"/>
        <end position="137"/>
    </location>
</feature>
<dbReference type="InterPro" id="IPR016177">
    <property type="entry name" value="DNA-bd_dom_sf"/>
</dbReference>
<proteinExistence type="predicted"/>
<keyword evidence="2" id="KW-0805">Transcription regulation</keyword>
<dbReference type="InterPro" id="IPR039622">
    <property type="entry name" value="MBD10/11"/>
</dbReference>
<dbReference type="GO" id="GO:0005634">
    <property type="term" value="C:nucleus"/>
    <property type="evidence" value="ECO:0007669"/>
    <property type="project" value="UniProtKB-SubCell"/>
</dbReference>
<evidence type="ECO:0000256" key="6">
    <source>
        <dbReference type="SAM" id="MobiDB-lite"/>
    </source>
</evidence>
<name>A0AAP0B672_9ASPA</name>
<comment type="subcellular location">
    <subcellularLocation>
        <location evidence="1">Nucleus</location>
    </subcellularLocation>
</comment>
<dbReference type="PANTHER" id="PTHR33729">
    <property type="entry name" value="METHYL-CPG BINDING DOMAIN CONTAINING PROTEIN, EXPRESSED"/>
    <property type="match status" value="1"/>
</dbReference>
<feature type="compositionally biased region" description="Basic and acidic residues" evidence="6">
    <location>
        <begin position="170"/>
        <end position="209"/>
    </location>
</feature>
<sequence length="328" mass="36324">MAERAGVEKAEEEIDSVELPAPAGWKKLVPKNSATPKRNDVLFISPTGEEIRNRKHLAQFLRSHPGGPSPSEFDWRCGDAPRRSARINEKKKVAETPEEGIKSHKRKSNSNNRGTKHQKNGGDTEKEEKDEVPESEKTAAQVVEGIADAEMKDVAEDSSIKQNVESAAKTIEDEIEVRVADHDSAESHEGKNINEPEKLQPDDSNKDQEELGVEEAGEGIPVLSEHEESKNGNSYASKHHEESKNENSSVSEHEEKQGGKEGGNEAPVLFVTEVTKGENVVVRENRADPKVSPRDVESSKEVLCEKEVKDRAFLNDSHKWEQKTVSSS</sequence>
<feature type="compositionally biased region" description="Basic residues" evidence="6">
    <location>
        <begin position="103"/>
        <end position="119"/>
    </location>
</feature>
<evidence type="ECO:0000256" key="2">
    <source>
        <dbReference type="ARBA" id="ARBA00023015"/>
    </source>
</evidence>
<dbReference type="PANTHER" id="PTHR33729:SF18">
    <property type="entry name" value="METHYL-CPG-BINDING DOMAIN-CONTAINING PROTEIN 11-LIKE"/>
    <property type="match status" value="1"/>
</dbReference>
<evidence type="ECO:0000256" key="1">
    <source>
        <dbReference type="ARBA" id="ARBA00004123"/>
    </source>
</evidence>
<feature type="compositionally biased region" description="Basic and acidic residues" evidence="6">
    <location>
        <begin position="149"/>
        <end position="159"/>
    </location>
</feature>
<feature type="compositionally biased region" description="Basic and acidic residues" evidence="6">
    <location>
        <begin position="73"/>
        <end position="102"/>
    </location>
</feature>
<protein>
    <submittedName>
        <fullName evidence="8">Methyl-CpG-binding domain-containing protein 10</fullName>
    </submittedName>
</protein>
<evidence type="ECO:0000256" key="4">
    <source>
        <dbReference type="ARBA" id="ARBA00023163"/>
    </source>
</evidence>
<dbReference type="SUPFAM" id="SSF54171">
    <property type="entry name" value="DNA-binding domain"/>
    <property type="match status" value="1"/>
</dbReference>
<keyword evidence="5" id="KW-0539">Nucleus</keyword>
<feature type="compositionally biased region" description="Basic and acidic residues" evidence="6">
    <location>
        <begin position="238"/>
        <end position="263"/>
    </location>
</feature>
<dbReference type="InterPro" id="IPR001739">
    <property type="entry name" value="Methyl_CpG_DNA-bd"/>
</dbReference>
<dbReference type="AlphaFoldDB" id="A0AAP0B672"/>
<dbReference type="Pfam" id="PF01429">
    <property type="entry name" value="MBD"/>
    <property type="match status" value="1"/>
</dbReference>
<dbReference type="EMBL" id="JBBWWQ010000014">
    <property type="protein sequence ID" value="KAK8930598.1"/>
    <property type="molecule type" value="Genomic_DNA"/>
</dbReference>
<evidence type="ECO:0000313" key="8">
    <source>
        <dbReference type="EMBL" id="KAK8930598.1"/>
    </source>
</evidence>
<evidence type="ECO:0000259" key="7">
    <source>
        <dbReference type="PROSITE" id="PS50982"/>
    </source>
</evidence>
<feature type="region of interest" description="Disordered" evidence="6">
    <location>
        <begin position="48"/>
        <end position="299"/>
    </location>
</feature>
<keyword evidence="4" id="KW-0804">Transcription</keyword>